<dbReference type="EMBL" id="CP133615">
    <property type="protein sequence ID" value="WMV25107.1"/>
    <property type="molecule type" value="Genomic_DNA"/>
</dbReference>
<organism evidence="1 2">
    <name type="scientific">Solanum verrucosum</name>
    <dbReference type="NCBI Taxonomy" id="315347"/>
    <lineage>
        <taxon>Eukaryota</taxon>
        <taxon>Viridiplantae</taxon>
        <taxon>Streptophyta</taxon>
        <taxon>Embryophyta</taxon>
        <taxon>Tracheophyta</taxon>
        <taxon>Spermatophyta</taxon>
        <taxon>Magnoliopsida</taxon>
        <taxon>eudicotyledons</taxon>
        <taxon>Gunneridae</taxon>
        <taxon>Pentapetalae</taxon>
        <taxon>asterids</taxon>
        <taxon>lamiids</taxon>
        <taxon>Solanales</taxon>
        <taxon>Solanaceae</taxon>
        <taxon>Solanoideae</taxon>
        <taxon>Solaneae</taxon>
        <taxon>Solanum</taxon>
    </lineage>
</organism>
<dbReference type="Proteomes" id="UP001234989">
    <property type="component" value="Chromosome 4"/>
</dbReference>
<accession>A0AAF0QJS6</accession>
<name>A0AAF0QJS6_SOLVR</name>
<protein>
    <submittedName>
        <fullName evidence="1">Uncharacterized protein</fullName>
    </submittedName>
</protein>
<proteinExistence type="predicted"/>
<evidence type="ECO:0000313" key="1">
    <source>
        <dbReference type="EMBL" id="WMV25107.1"/>
    </source>
</evidence>
<gene>
    <name evidence="1" type="ORF">MTR67_018492</name>
</gene>
<keyword evidence="2" id="KW-1185">Reference proteome</keyword>
<dbReference type="AlphaFoldDB" id="A0AAF0QJS6"/>
<reference evidence="1" key="1">
    <citation type="submission" date="2023-08" db="EMBL/GenBank/DDBJ databases">
        <title>A de novo genome assembly of Solanum verrucosum Schlechtendal, a Mexican diploid species geographically isolated from the other diploid A-genome species in potato relatives.</title>
        <authorList>
            <person name="Hosaka K."/>
        </authorList>
    </citation>
    <scope>NUCLEOTIDE SEQUENCE</scope>
    <source>
        <tissue evidence="1">Young leaves</tissue>
    </source>
</reference>
<evidence type="ECO:0000313" key="2">
    <source>
        <dbReference type="Proteomes" id="UP001234989"/>
    </source>
</evidence>
<sequence>METGNETHQPKGKVTLDSIMGSLTNMSRIMGKLEGRMTNLQGSLSMMGDRMIKVEGGLNSTYSTPQATYCASTRGQTHTRGHTHTTSFAITSEPSIKHPTQHQSIKKRVVKSKPKKVMQLKVLKVRNKTCTREDMSSFIIV</sequence>